<dbReference type="PROSITE" id="PS50931">
    <property type="entry name" value="HTH_LYSR"/>
    <property type="match status" value="1"/>
</dbReference>
<dbReference type="InterPro" id="IPR036390">
    <property type="entry name" value="WH_DNA-bd_sf"/>
</dbReference>
<dbReference type="InterPro" id="IPR000847">
    <property type="entry name" value="LysR_HTH_N"/>
</dbReference>
<evidence type="ECO:0000313" key="6">
    <source>
        <dbReference type="EMBL" id="GMG84834.1"/>
    </source>
</evidence>
<gene>
    <name evidence="6" type="primary">bauR</name>
    <name evidence="6" type="ORF">LNKW23_40500</name>
</gene>
<dbReference type="PANTHER" id="PTHR30126">
    <property type="entry name" value="HTH-TYPE TRANSCRIPTIONAL REGULATOR"/>
    <property type="match status" value="1"/>
</dbReference>
<feature type="domain" description="HTH lysR-type" evidence="5">
    <location>
        <begin position="8"/>
        <end position="65"/>
    </location>
</feature>
<reference evidence="6 7" key="1">
    <citation type="submission" date="2023-04" db="EMBL/GenBank/DDBJ databases">
        <title>Marinoamorphus aggregata gen. nov., sp. Nov., isolate from tissue of brittle star Ophioplocus japonicus.</title>
        <authorList>
            <person name="Kawano K."/>
            <person name="Sawayama S."/>
            <person name="Nakagawa S."/>
        </authorList>
    </citation>
    <scope>NUCLEOTIDE SEQUENCE [LARGE SCALE GENOMIC DNA]</scope>
    <source>
        <strain evidence="6 7">NKW23</strain>
    </source>
</reference>
<keyword evidence="2" id="KW-0805">Transcription regulation</keyword>
<keyword evidence="4" id="KW-0804">Transcription</keyword>
<evidence type="ECO:0000313" key="7">
    <source>
        <dbReference type="Proteomes" id="UP001239909"/>
    </source>
</evidence>
<dbReference type="SUPFAM" id="SSF53850">
    <property type="entry name" value="Periplasmic binding protein-like II"/>
    <property type="match status" value="1"/>
</dbReference>
<protein>
    <submittedName>
        <fullName evidence="6">HTH-type transcriptional activator BauR</fullName>
    </submittedName>
</protein>
<evidence type="ECO:0000256" key="1">
    <source>
        <dbReference type="ARBA" id="ARBA00009437"/>
    </source>
</evidence>
<dbReference type="Gene3D" id="1.10.10.10">
    <property type="entry name" value="Winged helix-like DNA-binding domain superfamily/Winged helix DNA-binding domain"/>
    <property type="match status" value="1"/>
</dbReference>
<keyword evidence="3" id="KW-0238">DNA-binding</keyword>
<dbReference type="EMBL" id="BSYI01000044">
    <property type="protein sequence ID" value="GMG84834.1"/>
    <property type="molecule type" value="Genomic_DNA"/>
</dbReference>
<dbReference type="InterPro" id="IPR005119">
    <property type="entry name" value="LysR_subst-bd"/>
</dbReference>
<dbReference type="CDD" id="cd05466">
    <property type="entry name" value="PBP2_LTTR_substrate"/>
    <property type="match status" value="1"/>
</dbReference>
<keyword evidence="7" id="KW-1185">Reference proteome</keyword>
<accession>A0ABQ6LQ85</accession>
<dbReference type="RefSeq" id="WP_285673970.1">
    <property type="nucleotide sequence ID" value="NZ_BSYI01000044.1"/>
</dbReference>
<dbReference type="Pfam" id="PF00126">
    <property type="entry name" value="HTH_1"/>
    <property type="match status" value="1"/>
</dbReference>
<comment type="similarity">
    <text evidence="1">Belongs to the LysR transcriptional regulatory family.</text>
</comment>
<evidence type="ECO:0000259" key="5">
    <source>
        <dbReference type="PROSITE" id="PS50931"/>
    </source>
</evidence>
<evidence type="ECO:0000256" key="2">
    <source>
        <dbReference type="ARBA" id="ARBA00023015"/>
    </source>
</evidence>
<dbReference type="Gene3D" id="3.40.190.290">
    <property type="match status" value="1"/>
</dbReference>
<evidence type="ECO:0000256" key="4">
    <source>
        <dbReference type="ARBA" id="ARBA00023163"/>
    </source>
</evidence>
<organism evidence="6 7">
    <name type="scientific">Paralimibaculum aggregatum</name>
    <dbReference type="NCBI Taxonomy" id="3036245"/>
    <lineage>
        <taxon>Bacteria</taxon>
        <taxon>Pseudomonadati</taxon>
        <taxon>Pseudomonadota</taxon>
        <taxon>Alphaproteobacteria</taxon>
        <taxon>Rhodobacterales</taxon>
        <taxon>Paracoccaceae</taxon>
        <taxon>Paralimibaculum</taxon>
    </lineage>
</organism>
<dbReference type="InterPro" id="IPR036388">
    <property type="entry name" value="WH-like_DNA-bd_sf"/>
</dbReference>
<name>A0ABQ6LQ85_9RHOB</name>
<sequence length="305" mass="33541">MPARVDDVDFRLLRLFASIVESGGFAAAQVALNISPSTISTRMAQLEARLGMRLCRRGRGGFALTAEGQRVYQACLQLFAATEDFRAEVSGVKGRLSGELRVGVVDNTATNSRSRMIEALAAVKDRGSDVVISLSIMAPNDLEMAMAEGRLDAAVGAFYRQLPMFEYVPVFRERLHLYCARGHPFFDRPGEDIGREELEAAAFAGRAYVYEGEGEPFNLRFSPATATLHMESLAMLVLTGRYLGFLPDHYAAIWVARGEMQALLPQEIGIDSEFTLVLRRGMTRTLLLEAFIESFLSLQDAGPAS</sequence>
<evidence type="ECO:0000256" key="3">
    <source>
        <dbReference type="ARBA" id="ARBA00023125"/>
    </source>
</evidence>
<comment type="caution">
    <text evidence="6">The sequence shown here is derived from an EMBL/GenBank/DDBJ whole genome shotgun (WGS) entry which is preliminary data.</text>
</comment>
<dbReference type="SUPFAM" id="SSF46785">
    <property type="entry name" value="Winged helix' DNA-binding domain"/>
    <property type="match status" value="1"/>
</dbReference>
<dbReference type="Proteomes" id="UP001239909">
    <property type="component" value="Unassembled WGS sequence"/>
</dbReference>
<proteinExistence type="inferred from homology"/>
<dbReference type="PANTHER" id="PTHR30126:SF98">
    <property type="entry name" value="HTH-TYPE TRANSCRIPTIONAL ACTIVATOR BAUR"/>
    <property type="match status" value="1"/>
</dbReference>
<dbReference type="Pfam" id="PF03466">
    <property type="entry name" value="LysR_substrate"/>
    <property type="match status" value="1"/>
</dbReference>